<evidence type="ECO:0008006" key="7">
    <source>
        <dbReference type="Google" id="ProtNLM"/>
    </source>
</evidence>
<dbReference type="InterPro" id="IPR020568">
    <property type="entry name" value="Ribosomal_Su5_D2-typ_SF"/>
</dbReference>
<evidence type="ECO:0000256" key="1">
    <source>
        <dbReference type="ARBA" id="ARBA00022741"/>
    </source>
</evidence>
<protein>
    <recommendedName>
        <fullName evidence="7">GHMP kinase</fullName>
    </recommendedName>
</protein>
<accession>A0ABR2YFT4</accession>
<dbReference type="SUPFAM" id="SSF55060">
    <property type="entry name" value="GHMP Kinase, C-terminal domain"/>
    <property type="match status" value="1"/>
</dbReference>
<evidence type="ECO:0000256" key="2">
    <source>
        <dbReference type="ARBA" id="ARBA00022840"/>
    </source>
</evidence>
<keyword evidence="6" id="KW-1185">Reference proteome</keyword>
<sequence>MVQEKITSHVNARIGLLGNPSDSYFGKTISLSLANFCAEVILTPTSHVAFVPHPLHDGGCYTNLEDLRTRLSGEGYSGGIRLLKAICKIFLEACEKRQIRLPAEKNFTLSYETNIPRQAGLSGSSAIVCAALNCLLEFYGVGERFPMHERPNLVLSAEEELGITAGLQDRVVQVYGGVVYMDFDRDHMQAHGYGRYECLDPAVLPRLWLVYAKEPSDSGAVHTDVRQRWQRGDADVAEAMTTFASIAETGRLALETGDRLALAGLMDRNFDTRRRLFGDAVLGEVNLRMIECARSVGAAAKFTGSGGAIVAFCPEGDEQEERTLCHASSM</sequence>
<dbReference type="InterPro" id="IPR053034">
    <property type="entry name" value="Glucuronokinase-like"/>
</dbReference>
<keyword evidence="2" id="KW-0067">ATP-binding</keyword>
<dbReference type="PANTHER" id="PTHR38710">
    <property type="entry name" value="WITH PUTATIVE URIDYL PYROPHOSPHORYLASE-RELATED"/>
    <property type="match status" value="1"/>
</dbReference>
<dbReference type="InterPro" id="IPR014721">
    <property type="entry name" value="Ribsml_uS5_D2-typ_fold_subgr"/>
</dbReference>
<dbReference type="EMBL" id="JALJOT010000012">
    <property type="protein sequence ID" value="KAK9904684.1"/>
    <property type="molecule type" value="Genomic_DNA"/>
</dbReference>
<gene>
    <name evidence="5" type="ORF">WJX75_000560</name>
</gene>
<evidence type="ECO:0000313" key="5">
    <source>
        <dbReference type="EMBL" id="KAK9904684.1"/>
    </source>
</evidence>
<evidence type="ECO:0000259" key="4">
    <source>
        <dbReference type="Pfam" id="PF08544"/>
    </source>
</evidence>
<dbReference type="InterPro" id="IPR006204">
    <property type="entry name" value="GHMP_kinase_N_dom"/>
</dbReference>
<comment type="caution">
    <text evidence="5">The sequence shown here is derived from an EMBL/GenBank/DDBJ whole genome shotgun (WGS) entry which is preliminary data.</text>
</comment>
<dbReference type="Proteomes" id="UP001491310">
    <property type="component" value="Unassembled WGS sequence"/>
</dbReference>
<dbReference type="Pfam" id="PF00288">
    <property type="entry name" value="GHMP_kinases_N"/>
    <property type="match status" value="1"/>
</dbReference>
<dbReference type="InterPro" id="IPR036554">
    <property type="entry name" value="GHMP_kinase_C_sf"/>
</dbReference>
<dbReference type="Gene3D" id="3.30.70.890">
    <property type="entry name" value="GHMP kinase, C-terminal domain"/>
    <property type="match status" value="1"/>
</dbReference>
<evidence type="ECO:0000259" key="3">
    <source>
        <dbReference type="Pfam" id="PF00288"/>
    </source>
</evidence>
<dbReference type="PRINTS" id="PR00959">
    <property type="entry name" value="MEVGALKINASE"/>
</dbReference>
<reference evidence="5 6" key="1">
    <citation type="journal article" date="2024" name="Nat. Commun.">
        <title>Phylogenomics reveals the evolutionary origins of lichenization in chlorophyte algae.</title>
        <authorList>
            <person name="Puginier C."/>
            <person name="Libourel C."/>
            <person name="Otte J."/>
            <person name="Skaloud P."/>
            <person name="Haon M."/>
            <person name="Grisel S."/>
            <person name="Petersen M."/>
            <person name="Berrin J.G."/>
            <person name="Delaux P.M."/>
            <person name="Dal Grande F."/>
            <person name="Keller J."/>
        </authorList>
    </citation>
    <scope>NUCLEOTIDE SEQUENCE [LARGE SCALE GENOMIC DNA]</scope>
    <source>
        <strain evidence="5 6">SAG 216-7</strain>
    </source>
</reference>
<feature type="domain" description="GHMP kinase N-terminal" evidence="3">
    <location>
        <begin position="91"/>
        <end position="177"/>
    </location>
</feature>
<dbReference type="SUPFAM" id="SSF54211">
    <property type="entry name" value="Ribosomal protein S5 domain 2-like"/>
    <property type="match status" value="1"/>
</dbReference>
<organism evidence="5 6">
    <name type="scientific">Coccomyxa subellipsoidea</name>
    <dbReference type="NCBI Taxonomy" id="248742"/>
    <lineage>
        <taxon>Eukaryota</taxon>
        <taxon>Viridiplantae</taxon>
        <taxon>Chlorophyta</taxon>
        <taxon>core chlorophytes</taxon>
        <taxon>Trebouxiophyceae</taxon>
        <taxon>Trebouxiophyceae incertae sedis</taxon>
        <taxon>Coccomyxaceae</taxon>
        <taxon>Coccomyxa</taxon>
    </lineage>
</organism>
<name>A0ABR2YFT4_9CHLO</name>
<dbReference type="InterPro" id="IPR013750">
    <property type="entry name" value="GHMP_kinase_C_dom"/>
</dbReference>
<dbReference type="PANTHER" id="PTHR38710:SF1">
    <property type="entry name" value="WITH PUTATIVE URIDYL PYROPHOSPHORYLASE-RELATED"/>
    <property type="match status" value="1"/>
</dbReference>
<feature type="domain" description="GHMP kinase C-terminal" evidence="4">
    <location>
        <begin position="253"/>
        <end position="320"/>
    </location>
</feature>
<dbReference type="Pfam" id="PF08544">
    <property type="entry name" value="GHMP_kinases_C"/>
    <property type="match status" value="1"/>
</dbReference>
<proteinExistence type="predicted"/>
<evidence type="ECO:0000313" key="6">
    <source>
        <dbReference type="Proteomes" id="UP001491310"/>
    </source>
</evidence>
<dbReference type="Gene3D" id="3.30.230.10">
    <property type="match status" value="1"/>
</dbReference>
<keyword evidence="1" id="KW-0547">Nucleotide-binding</keyword>